<protein>
    <recommendedName>
        <fullName evidence="1">YtkA-like domain-containing protein</fullName>
    </recommendedName>
</protein>
<reference evidence="2 3" key="1">
    <citation type="submission" date="2018-12" db="EMBL/GenBank/DDBJ databases">
        <authorList>
            <person name="Sun L."/>
            <person name="Chen Z."/>
        </authorList>
    </citation>
    <scope>NUCLEOTIDE SEQUENCE [LARGE SCALE GENOMIC DNA]</scope>
    <source>
        <strain evidence="2 3">DSM 15890</strain>
    </source>
</reference>
<name>A0A3S1ELV9_9BACL</name>
<gene>
    <name evidence="2" type="ORF">EJP82_03075</name>
</gene>
<keyword evidence="3" id="KW-1185">Reference proteome</keyword>
<accession>A0A3S1ELV9</accession>
<evidence type="ECO:0000313" key="3">
    <source>
        <dbReference type="Proteomes" id="UP000279446"/>
    </source>
</evidence>
<dbReference type="AlphaFoldDB" id="A0A3S1ELV9"/>
<organism evidence="2 3">
    <name type="scientific">Paenibacillus anaericanus</name>
    <dbReference type="NCBI Taxonomy" id="170367"/>
    <lineage>
        <taxon>Bacteria</taxon>
        <taxon>Bacillati</taxon>
        <taxon>Bacillota</taxon>
        <taxon>Bacilli</taxon>
        <taxon>Bacillales</taxon>
        <taxon>Paenibacillaceae</taxon>
        <taxon>Paenibacillus</taxon>
    </lineage>
</organism>
<comment type="caution">
    <text evidence="2">The sequence shown here is derived from an EMBL/GenBank/DDBJ whole genome shotgun (WGS) entry which is preliminary data.</text>
</comment>
<evidence type="ECO:0000313" key="2">
    <source>
        <dbReference type="EMBL" id="RUT48344.1"/>
    </source>
</evidence>
<dbReference type="InterPro" id="IPR032693">
    <property type="entry name" value="YtkA-like_dom"/>
</dbReference>
<feature type="domain" description="YtkA-like" evidence="1">
    <location>
        <begin position="16"/>
        <end position="91"/>
    </location>
</feature>
<dbReference type="Pfam" id="PF13115">
    <property type="entry name" value="YtkA"/>
    <property type="match status" value="1"/>
</dbReference>
<dbReference type="EMBL" id="RZNY01000002">
    <property type="protein sequence ID" value="RUT48344.1"/>
    <property type="molecule type" value="Genomic_DNA"/>
</dbReference>
<dbReference type="Proteomes" id="UP000279446">
    <property type="component" value="Unassembled WGS sequence"/>
</dbReference>
<evidence type="ECO:0000259" key="1">
    <source>
        <dbReference type="Pfam" id="PF13115"/>
    </source>
</evidence>
<dbReference type="OrthoDB" id="2679563at2"/>
<sequence>MHEEVNDLQPILVELLVSPSDISKGDPVTFEAKVTYDGKNVDDAKEVIFEYWKEGDDDAKHKKVTVTSEGQGLYKLGETFLESGTYHVISHVTARDQHSMPMTEFTVK</sequence>
<proteinExistence type="predicted"/>